<organism evidence="3 4">
    <name type="scientific">Dietzia maris</name>
    <dbReference type="NCBI Taxonomy" id="37915"/>
    <lineage>
        <taxon>Bacteria</taxon>
        <taxon>Bacillati</taxon>
        <taxon>Actinomycetota</taxon>
        <taxon>Actinomycetes</taxon>
        <taxon>Mycobacteriales</taxon>
        <taxon>Dietziaceae</taxon>
        <taxon>Dietzia</taxon>
    </lineage>
</organism>
<proteinExistence type="predicted"/>
<reference evidence="2" key="3">
    <citation type="submission" date="2023-10" db="EMBL/GenBank/DDBJ databases">
        <title>Development of a sustainable strategy for remediation of hydrocarbon-contaminated territories based on the waste exchange concept.</title>
        <authorList>
            <person name="Krivoruchko A."/>
        </authorList>
    </citation>
    <scope>NUCLEOTIDE SEQUENCE</scope>
    <source>
        <strain evidence="2">IEGM 1175</strain>
    </source>
</reference>
<dbReference type="EMBL" id="QNTT01000088">
    <property type="protein sequence ID" value="RBA30367.1"/>
    <property type="molecule type" value="Genomic_DNA"/>
</dbReference>
<evidence type="ECO:0000313" key="4">
    <source>
        <dbReference type="Proteomes" id="UP000252187"/>
    </source>
</evidence>
<sequence>MTADALAGATSRGRVHGLEMWWAPEGTHAMFWVAPAGSTGILNVHGDGADAVELRWSTLSAEIPSTRAVVLLDGPGVGDPGADFTAAHEVAENVARFVSTRSGVEAGPIEVLVFRPDTDHAPWPEPAPTADGAEFRFRHRGGADVRLALTIPDQPGEA</sequence>
<evidence type="ECO:0000313" key="2">
    <source>
        <dbReference type="EMBL" id="MDV6300437.1"/>
    </source>
</evidence>
<dbReference type="InterPro" id="IPR029058">
    <property type="entry name" value="AB_hydrolase_fold"/>
</dbReference>
<comment type="caution">
    <text evidence="3">The sequence shown here is derived from an EMBL/GenBank/DDBJ whole genome shotgun (WGS) entry which is preliminary data.</text>
</comment>
<evidence type="ECO:0000313" key="5">
    <source>
        <dbReference type="Proteomes" id="UP001172702"/>
    </source>
</evidence>
<reference evidence="3 4" key="1">
    <citation type="submission" date="2018-06" db="EMBL/GenBank/DDBJ databases">
        <title>Whole genome sequencing of four bacterial strains from South Shetland trench revealing bio-synthetic gene clusters.</title>
        <authorList>
            <person name="Abdel-Mageed W.M."/>
            <person name="Lehri B."/>
            <person name="Jarmusch S.A."/>
            <person name="Miranda K."/>
            <person name="Goodfellow M."/>
            <person name="Jaspars M."/>
            <person name="Karlyshev A.V."/>
        </authorList>
    </citation>
    <scope>NUCLEOTIDE SEQUENCE [LARGE SCALE GENOMIC DNA]</scope>
    <source>
        <strain evidence="3 4">SST1</strain>
    </source>
</reference>
<gene>
    <name evidence="3" type="ORF">DQ226_17445</name>
    <name evidence="1" type="ORF">QYF62_11740</name>
    <name evidence="2" type="ORF">R3P82_15115</name>
</gene>
<dbReference type="Proteomes" id="UP001185873">
    <property type="component" value="Unassembled WGS sequence"/>
</dbReference>
<dbReference type="EMBL" id="JAWLKJ010000003">
    <property type="protein sequence ID" value="MDV6300437.1"/>
    <property type="molecule type" value="Genomic_DNA"/>
</dbReference>
<dbReference type="Proteomes" id="UP001172702">
    <property type="component" value="Unassembled WGS sequence"/>
</dbReference>
<dbReference type="Proteomes" id="UP000252187">
    <property type="component" value="Unassembled WGS sequence"/>
</dbReference>
<reference evidence="1 5" key="2">
    <citation type="submission" date="2023-07" db="EMBL/GenBank/DDBJ databases">
        <title>Strategy for survival of the halotoleranting strain Dietzia MX2 from the Yakshinskoe mineral salts deposit.</title>
        <authorList>
            <person name="Kharitonova M.A."/>
            <person name="Kupriyanova-Ashina F.G."/>
            <person name="Shakirov T.R."/>
            <person name="Vafina M.S."/>
            <person name="Ilinskaya O.N."/>
        </authorList>
    </citation>
    <scope>NUCLEOTIDE SEQUENCE [LARGE SCALE GENOMIC DNA]</scope>
    <source>
        <strain evidence="1 5">MX2</strain>
    </source>
</reference>
<accession>A0A365P6Q1</accession>
<evidence type="ECO:0000313" key="1">
    <source>
        <dbReference type="EMBL" id="MDN4506725.1"/>
    </source>
</evidence>
<dbReference type="SUPFAM" id="SSF53474">
    <property type="entry name" value="alpha/beta-Hydrolases"/>
    <property type="match status" value="1"/>
</dbReference>
<keyword evidence="5" id="KW-1185">Reference proteome</keyword>
<protein>
    <submittedName>
        <fullName evidence="3">Uncharacterized protein</fullName>
    </submittedName>
</protein>
<dbReference type="AlphaFoldDB" id="A0A365P6Q1"/>
<name>A0A365P6Q1_9ACTN</name>
<evidence type="ECO:0000313" key="3">
    <source>
        <dbReference type="EMBL" id="RBA30367.1"/>
    </source>
</evidence>
<dbReference type="EMBL" id="JAUHTB010000013">
    <property type="protein sequence ID" value="MDN4506725.1"/>
    <property type="molecule type" value="Genomic_DNA"/>
</dbReference>
<dbReference type="RefSeq" id="WP_067714079.1">
    <property type="nucleotide sequence ID" value="NZ_JAPWIO010000005.1"/>
</dbReference>